<sequence>MSGYPYSENTIQQKTEKQNPLLFYVSSKYIGVNSGIAVNKQDVWIDSSSSLEIGSAQEMHLPSLVISGVPRKRPGRNMAFKLSSELVGCCQREWRCLRKRERDSLEWQRQ</sequence>
<accession>A0AA38S311</accession>
<dbReference type="EMBL" id="JARYMX010000366">
    <property type="protein sequence ID" value="KAJ9535305.1"/>
    <property type="molecule type" value="Genomic_DNA"/>
</dbReference>
<dbReference type="AlphaFoldDB" id="A0AA38S311"/>
<dbReference type="Proteomes" id="UP001172457">
    <property type="component" value="Unassembled WGS sequence"/>
</dbReference>
<organism evidence="1 2">
    <name type="scientific">Centaurea solstitialis</name>
    <name type="common">yellow star-thistle</name>
    <dbReference type="NCBI Taxonomy" id="347529"/>
    <lineage>
        <taxon>Eukaryota</taxon>
        <taxon>Viridiplantae</taxon>
        <taxon>Streptophyta</taxon>
        <taxon>Embryophyta</taxon>
        <taxon>Tracheophyta</taxon>
        <taxon>Spermatophyta</taxon>
        <taxon>Magnoliopsida</taxon>
        <taxon>eudicotyledons</taxon>
        <taxon>Gunneridae</taxon>
        <taxon>Pentapetalae</taxon>
        <taxon>asterids</taxon>
        <taxon>campanulids</taxon>
        <taxon>Asterales</taxon>
        <taxon>Asteraceae</taxon>
        <taxon>Carduoideae</taxon>
        <taxon>Cardueae</taxon>
        <taxon>Centaureinae</taxon>
        <taxon>Centaurea</taxon>
    </lineage>
</organism>
<gene>
    <name evidence="1" type="ORF">OSB04_un001592</name>
</gene>
<protein>
    <submittedName>
        <fullName evidence="1">Uncharacterized protein</fullName>
    </submittedName>
</protein>
<proteinExistence type="predicted"/>
<comment type="caution">
    <text evidence="1">The sequence shown here is derived from an EMBL/GenBank/DDBJ whole genome shotgun (WGS) entry which is preliminary data.</text>
</comment>
<evidence type="ECO:0000313" key="2">
    <source>
        <dbReference type="Proteomes" id="UP001172457"/>
    </source>
</evidence>
<evidence type="ECO:0000313" key="1">
    <source>
        <dbReference type="EMBL" id="KAJ9535305.1"/>
    </source>
</evidence>
<reference evidence="1" key="1">
    <citation type="submission" date="2023-03" db="EMBL/GenBank/DDBJ databases">
        <title>Chromosome-scale reference genome and RAD-based genetic map of yellow starthistle (Centaurea solstitialis) reveal putative structural variation and QTLs associated with invader traits.</title>
        <authorList>
            <person name="Reatini B."/>
            <person name="Cang F.A."/>
            <person name="Jiang Q."/>
            <person name="Mckibben M.T.W."/>
            <person name="Barker M.S."/>
            <person name="Rieseberg L.H."/>
            <person name="Dlugosch K.M."/>
        </authorList>
    </citation>
    <scope>NUCLEOTIDE SEQUENCE</scope>
    <source>
        <strain evidence="1">CAN-66</strain>
        <tissue evidence="1">Leaf</tissue>
    </source>
</reference>
<keyword evidence="2" id="KW-1185">Reference proteome</keyword>
<name>A0AA38S311_9ASTR</name>